<gene>
    <name evidence="4" type="ORF">Afil01_26340</name>
</gene>
<accession>A0A9W6W374</accession>
<dbReference type="InterPro" id="IPR029063">
    <property type="entry name" value="SAM-dependent_MTases_sf"/>
</dbReference>
<keyword evidence="1 4" id="KW-0489">Methyltransferase</keyword>
<feature type="domain" description="Methyltransferase" evidence="3">
    <location>
        <begin position="45"/>
        <end position="137"/>
    </location>
</feature>
<dbReference type="AlphaFoldDB" id="A0A9W6W374"/>
<evidence type="ECO:0000256" key="1">
    <source>
        <dbReference type="ARBA" id="ARBA00022603"/>
    </source>
</evidence>
<dbReference type="EMBL" id="BSTX01000002">
    <property type="protein sequence ID" value="GLZ77827.1"/>
    <property type="molecule type" value="Genomic_DNA"/>
</dbReference>
<dbReference type="RefSeq" id="WP_285663008.1">
    <property type="nucleotide sequence ID" value="NZ_BSTX01000002.1"/>
</dbReference>
<dbReference type="GO" id="GO:0032259">
    <property type="term" value="P:methylation"/>
    <property type="evidence" value="ECO:0007669"/>
    <property type="project" value="UniProtKB-KW"/>
</dbReference>
<dbReference type="PANTHER" id="PTHR44942">
    <property type="entry name" value="METHYLTRANSF_11 DOMAIN-CONTAINING PROTEIN"/>
    <property type="match status" value="1"/>
</dbReference>
<reference evidence="4" key="1">
    <citation type="submission" date="2023-03" db="EMBL/GenBank/DDBJ databases">
        <title>Actinorhabdospora filicis NBRC 111898.</title>
        <authorList>
            <person name="Ichikawa N."/>
            <person name="Sato H."/>
            <person name="Tonouchi N."/>
        </authorList>
    </citation>
    <scope>NUCLEOTIDE SEQUENCE</scope>
    <source>
        <strain evidence="4">NBRC 111898</strain>
    </source>
</reference>
<dbReference type="Pfam" id="PF13649">
    <property type="entry name" value="Methyltransf_25"/>
    <property type="match status" value="1"/>
</dbReference>
<protein>
    <submittedName>
        <fullName evidence="4">Methyltransferase</fullName>
    </submittedName>
</protein>
<comment type="caution">
    <text evidence="4">The sequence shown here is derived from an EMBL/GenBank/DDBJ whole genome shotgun (WGS) entry which is preliminary data.</text>
</comment>
<keyword evidence="5" id="KW-1185">Reference proteome</keyword>
<keyword evidence="2" id="KW-0808">Transferase</keyword>
<evidence type="ECO:0000313" key="4">
    <source>
        <dbReference type="EMBL" id="GLZ77827.1"/>
    </source>
</evidence>
<evidence type="ECO:0000313" key="5">
    <source>
        <dbReference type="Proteomes" id="UP001165079"/>
    </source>
</evidence>
<evidence type="ECO:0000259" key="3">
    <source>
        <dbReference type="Pfam" id="PF13649"/>
    </source>
</evidence>
<dbReference type="Proteomes" id="UP001165079">
    <property type="component" value="Unassembled WGS sequence"/>
</dbReference>
<proteinExistence type="predicted"/>
<name>A0A9W6W374_9ACTN</name>
<dbReference type="SUPFAM" id="SSF53335">
    <property type="entry name" value="S-adenosyl-L-methionine-dependent methyltransferases"/>
    <property type="match status" value="1"/>
</dbReference>
<dbReference type="InterPro" id="IPR041698">
    <property type="entry name" value="Methyltransf_25"/>
</dbReference>
<dbReference type="GO" id="GO:0008168">
    <property type="term" value="F:methyltransferase activity"/>
    <property type="evidence" value="ECO:0007669"/>
    <property type="project" value="UniProtKB-KW"/>
</dbReference>
<evidence type="ECO:0000256" key="2">
    <source>
        <dbReference type="ARBA" id="ARBA00022679"/>
    </source>
</evidence>
<dbReference type="Gene3D" id="3.40.50.150">
    <property type="entry name" value="Vaccinia Virus protein VP39"/>
    <property type="match status" value="1"/>
</dbReference>
<dbReference type="InterPro" id="IPR051052">
    <property type="entry name" value="Diverse_substrate_MTase"/>
</dbReference>
<dbReference type="CDD" id="cd02440">
    <property type="entry name" value="AdoMet_MTases"/>
    <property type="match status" value="1"/>
</dbReference>
<sequence>MSWSWDETLFAGAAAHYERGRLPYAPGLAAALAAALGLDGTGRLLDVGCGPGTVALLLAGHYAGIVGLDPDADMLAEAGAAAAEAGLDGKSRWVKALAEVLPAGLGEFTTVTFAQSFHWMDQDLVAATAAKMLAPGGAIVHIADLKDEVRSTEGLPHPPVPYEAIQDLVREHLGPVRRAGRGFLPHGTPGGEAEVFARAGLTGPEDVIVPGGAPVERGTDDVIAWVFSTSSSAPHLFAERLDAFEADLRALLGPGPFAERLPSTHARIWRTA</sequence>
<dbReference type="PANTHER" id="PTHR44942:SF4">
    <property type="entry name" value="METHYLTRANSFERASE TYPE 11 DOMAIN-CONTAINING PROTEIN"/>
    <property type="match status" value="1"/>
</dbReference>
<organism evidence="4 5">
    <name type="scientific">Actinorhabdospora filicis</name>
    <dbReference type="NCBI Taxonomy" id="1785913"/>
    <lineage>
        <taxon>Bacteria</taxon>
        <taxon>Bacillati</taxon>
        <taxon>Actinomycetota</taxon>
        <taxon>Actinomycetes</taxon>
        <taxon>Micromonosporales</taxon>
        <taxon>Micromonosporaceae</taxon>
        <taxon>Actinorhabdospora</taxon>
    </lineage>
</organism>